<dbReference type="CDD" id="cd06260">
    <property type="entry name" value="DUF820-like"/>
    <property type="match status" value="1"/>
</dbReference>
<keyword evidence="2" id="KW-0540">Nuclease</keyword>
<accession>A0A426U5P1</accession>
<dbReference type="PANTHER" id="PTHR34107">
    <property type="entry name" value="SLL0198 PROTEIN-RELATED"/>
    <property type="match status" value="1"/>
</dbReference>
<feature type="domain" description="Putative restriction endonuclease" evidence="1">
    <location>
        <begin position="11"/>
        <end position="130"/>
    </location>
</feature>
<dbReference type="InterPro" id="IPR008538">
    <property type="entry name" value="Uma2"/>
</dbReference>
<dbReference type="Proteomes" id="UP000280307">
    <property type="component" value="Unassembled WGS sequence"/>
</dbReference>
<name>A0A426U5P1_9CHLR</name>
<dbReference type="InterPro" id="IPR012296">
    <property type="entry name" value="Nuclease_put_TT1808"/>
</dbReference>
<dbReference type="InterPro" id="IPR011335">
    <property type="entry name" value="Restrct_endonuc-II-like"/>
</dbReference>
<dbReference type="Pfam" id="PF05685">
    <property type="entry name" value="Uma2"/>
    <property type="match status" value="1"/>
</dbReference>
<proteinExistence type="predicted"/>
<dbReference type="GO" id="GO:0004519">
    <property type="term" value="F:endonuclease activity"/>
    <property type="evidence" value="ECO:0007669"/>
    <property type="project" value="UniProtKB-KW"/>
</dbReference>
<reference evidence="2 3" key="1">
    <citation type="submission" date="2018-12" db="EMBL/GenBank/DDBJ databases">
        <title>Genome Sequence of Candidatus Viridilinea halotolerans isolated from saline sulfide-rich spring.</title>
        <authorList>
            <person name="Grouzdev D.S."/>
            <person name="Burganskaya E.I."/>
            <person name="Krutkina M.S."/>
            <person name="Sukhacheva M.V."/>
            <person name="Gorlenko V.M."/>
        </authorList>
    </citation>
    <scope>NUCLEOTIDE SEQUENCE [LARGE SCALE GENOMIC DNA]</scope>
    <source>
        <strain evidence="2">Chok-6</strain>
    </source>
</reference>
<evidence type="ECO:0000259" key="1">
    <source>
        <dbReference type="Pfam" id="PF05685"/>
    </source>
</evidence>
<feature type="non-terminal residue" evidence="2">
    <location>
        <position position="131"/>
    </location>
</feature>
<evidence type="ECO:0000313" key="3">
    <source>
        <dbReference type="Proteomes" id="UP000280307"/>
    </source>
</evidence>
<dbReference type="EMBL" id="RSAS01000198">
    <property type="protein sequence ID" value="RRR75304.1"/>
    <property type="molecule type" value="Genomic_DNA"/>
</dbReference>
<keyword evidence="2" id="KW-0378">Hydrolase</keyword>
<dbReference type="SUPFAM" id="SSF52980">
    <property type="entry name" value="Restriction endonuclease-like"/>
    <property type="match status" value="1"/>
</dbReference>
<gene>
    <name evidence="2" type="ORF">EI684_05040</name>
</gene>
<keyword evidence="2" id="KW-0255">Endonuclease</keyword>
<sequence>MTTTTELLTAEAFATLPASELRQELAFGEVVETMPPGRKHGRIALRIGKLIDNWAEQGPGGESGVESGFILARDPDLVRSPDAYYVRAERLPAGDDDEGFWRIPPDLAVEVVSPSDSAEELQQKIREYLAA</sequence>
<dbReference type="PANTHER" id="PTHR34107:SF1">
    <property type="entry name" value="SLL0198 PROTEIN"/>
    <property type="match status" value="1"/>
</dbReference>
<comment type="caution">
    <text evidence="2">The sequence shown here is derived from an EMBL/GenBank/DDBJ whole genome shotgun (WGS) entry which is preliminary data.</text>
</comment>
<organism evidence="2 3">
    <name type="scientific">Candidatus Viridilinea halotolerans</name>
    <dbReference type="NCBI Taxonomy" id="2491704"/>
    <lineage>
        <taxon>Bacteria</taxon>
        <taxon>Bacillati</taxon>
        <taxon>Chloroflexota</taxon>
        <taxon>Chloroflexia</taxon>
        <taxon>Chloroflexales</taxon>
        <taxon>Chloroflexineae</taxon>
        <taxon>Oscillochloridaceae</taxon>
        <taxon>Candidatus Viridilinea</taxon>
    </lineage>
</organism>
<dbReference type="AlphaFoldDB" id="A0A426U5P1"/>
<dbReference type="Gene3D" id="3.90.1570.10">
    <property type="entry name" value="tt1808, chain A"/>
    <property type="match status" value="1"/>
</dbReference>
<evidence type="ECO:0000313" key="2">
    <source>
        <dbReference type="EMBL" id="RRR75304.1"/>
    </source>
</evidence>
<protein>
    <submittedName>
        <fullName evidence="2">Uma2 family endonuclease</fullName>
    </submittedName>
</protein>